<organism evidence="1 2">
    <name type="scientific">Haloplanus litoreus</name>
    <dbReference type="NCBI Taxonomy" id="767515"/>
    <lineage>
        <taxon>Archaea</taxon>
        <taxon>Methanobacteriati</taxon>
        <taxon>Methanobacteriota</taxon>
        <taxon>Stenosarchaea group</taxon>
        <taxon>Halobacteria</taxon>
        <taxon>Halobacteriales</taxon>
        <taxon>Haloferacaceae</taxon>
        <taxon>Haloplanus</taxon>
    </lineage>
</organism>
<dbReference type="Proteomes" id="UP001596434">
    <property type="component" value="Unassembled WGS sequence"/>
</dbReference>
<protein>
    <submittedName>
        <fullName evidence="1">DUF1326 domain-containing protein</fullName>
    </submittedName>
</protein>
<accession>A0ABD5ZYE7</accession>
<sequence length="203" mass="21119">MTSNWAIAGDYVEACNCDVACQCIWMEAPDDGACTASLAWHIREGEYGAVDLSDLSVAMLISSEDGVMFAPGTGWDVVLVTDETATDEQRAALEDIFFGRAGGIWAAVADSHVESAEAVTAPISFSREGADVSVSVGDVATMEVTGAPGFNGELGRISPHPLTKSQEMTVGKSTAASVSYGDGFGWDLSGNNAYLGDFELASA</sequence>
<dbReference type="AlphaFoldDB" id="A0ABD5ZYE7"/>
<gene>
    <name evidence="1" type="ORF">ACFQKE_08145</name>
</gene>
<dbReference type="EMBL" id="JBHTAT010000001">
    <property type="protein sequence ID" value="MFC7255261.1"/>
    <property type="molecule type" value="Genomic_DNA"/>
</dbReference>
<dbReference type="RefSeq" id="WP_379703479.1">
    <property type="nucleotide sequence ID" value="NZ_JBHTAT010000001.1"/>
</dbReference>
<reference evidence="1 2" key="1">
    <citation type="journal article" date="2019" name="Int. J. Syst. Evol. Microbiol.">
        <title>The Global Catalogue of Microorganisms (GCM) 10K type strain sequencing project: providing services to taxonomists for standard genome sequencing and annotation.</title>
        <authorList>
            <consortium name="The Broad Institute Genomics Platform"/>
            <consortium name="The Broad Institute Genome Sequencing Center for Infectious Disease"/>
            <person name="Wu L."/>
            <person name="Ma J."/>
        </authorList>
    </citation>
    <scope>NUCLEOTIDE SEQUENCE [LARGE SCALE GENOMIC DNA]</scope>
    <source>
        <strain evidence="1 2">GX21</strain>
    </source>
</reference>
<keyword evidence="2" id="KW-1185">Reference proteome</keyword>
<comment type="caution">
    <text evidence="1">The sequence shown here is derived from an EMBL/GenBank/DDBJ whole genome shotgun (WGS) entry which is preliminary data.</text>
</comment>
<dbReference type="GeneID" id="96953613"/>
<name>A0ABD5ZYE7_9EURY</name>
<proteinExistence type="predicted"/>
<dbReference type="Pfam" id="PF07040">
    <property type="entry name" value="DUF1326"/>
    <property type="match status" value="1"/>
</dbReference>
<evidence type="ECO:0000313" key="1">
    <source>
        <dbReference type="EMBL" id="MFC7255261.1"/>
    </source>
</evidence>
<dbReference type="InterPro" id="IPR009758">
    <property type="entry name" value="DUF1326"/>
</dbReference>
<evidence type="ECO:0000313" key="2">
    <source>
        <dbReference type="Proteomes" id="UP001596434"/>
    </source>
</evidence>